<sequence length="174" mass="18998">MIPSGKPRVLLILFLSSSLSNGMSTVDSTVDPFAMGNKPRKFSLGGIVDRTTRAGRGRRESGHGDLHTFLHWTISEWSLFTTTAKVGCDGGSFVVAYLRNLLSTTTISLLLLFIYYPLNETRVAPEEAAAAELPAATTELPARETASASHLQLELENQNQKHQPQVQQIDSGQQ</sequence>
<proteinExistence type="predicted"/>
<dbReference type="AlphaFoldDB" id="A0A4U5Q9Q4"/>
<organism evidence="3">
    <name type="scientific">Populus alba</name>
    <name type="common">White poplar</name>
    <dbReference type="NCBI Taxonomy" id="43335"/>
    <lineage>
        <taxon>Eukaryota</taxon>
        <taxon>Viridiplantae</taxon>
        <taxon>Streptophyta</taxon>
        <taxon>Embryophyta</taxon>
        <taxon>Tracheophyta</taxon>
        <taxon>Spermatophyta</taxon>
        <taxon>Magnoliopsida</taxon>
        <taxon>eudicotyledons</taxon>
        <taxon>Gunneridae</taxon>
        <taxon>Pentapetalae</taxon>
        <taxon>rosids</taxon>
        <taxon>fabids</taxon>
        <taxon>Malpighiales</taxon>
        <taxon>Salicaceae</taxon>
        <taxon>Saliceae</taxon>
        <taxon>Populus</taxon>
    </lineage>
</organism>
<evidence type="ECO:0000256" key="2">
    <source>
        <dbReference type="SAM" id="SignalP"/>
    </source>
</evidence>
<protein>
    <submittedName>
        <fullName evidence="3">Uncharacterized protein</fullName>
    </submittedName>
</protein>
<feature type="compositionally biased region" description="Low complexity" evidence="1">
    <location>
        <begin position="158"/>
        <end position="168"/>
    </location>
</feature>
<gene>
    <name evidence="3" type="ORF">D5086_0000117830</name>
</gene>
<keyword evidence="2" id="KW-0732">Signal</keyword>
<feature type="region of interest" description="Disordered" evidence="1">
    <location>
        <begin position="133"/>
        <end position="174"/>
    </location>
</feature>
<evidence type="ECO:0000313" key="3">
    <source>
        <dbReference type="EMBL" id="TKS07074.1"/>
    </source>
</evidence>
<name>A0A4U5Q9Q4_POPAL</name>
<feature type="signal peptide" evidence="2">
    <location>
        <begin position="1"/>
        <end position="22"/>
    </location>
</feature>
<accession>A0A4U5Q9Q4</accession>
<comment type="caution">
    <text evidence="3">The sequence shown here is derived from an EMBL/GenBank/DDBJ whole genome shotgun (WGS) entry which is preliminary data.</text>
</comment>
<reference evidence="3" key="1">
    <citation type="submission" date="2018-10" db="EMBL/GenBank/DDBJ databases">
        <title>Population genomic analysis revealed the cold adaptation of white poplar.</title>
        <authorList>
            <person name="Liu Y.-J."/>
        </authorList>
    </citation>
    <scope>NUCLEOTIDE SEQUENCE [LARGE SCALE GENOMIC DNA]</scope>
    <source>
        <strain evidence="3">PAL-ZL1</strain>
    </source>
</reference>
<evidence type="ECO:0000256" key="1">
    <source>
        <dbReference type="SAM" id="MobiDB-lite"/>
    </source>
</evidence>
<feature type="chain" id="PRO_5020491741" evidence="2">
    <location>
        <begin position="23"/>
        <end position="174"/>
    </location>
</feature>
<dbReference type="EMBL" id="RCHU01000333">
    <property type="protein sequence ID" value="TKS07074.1"/>
    <property type="molecule type" value="Genomic_DNA"/>
</dbReference>